<dbReference type="InterPro" id="IPR044035">
    <property type="entry name" value="DUF5698"/>
</dbReference>
<dbReference type="Pfam" id="PF10035">
    <property type="entry name" value="DUF2179"/>
    <property type="match status" value="1"/>
</dbReference>
<keyword evidence="10" id="KW-1185">Reference proteome</keyword>
<evidence type="ECO:0000256" key="6">
    <source>
        <dbReference type="HAMAP-Rule" id="MF_01515"/>
    </source>
</evidence>
<evidence type="ECO:0000313" key="9">
    <source>
        <dbReference type="EMBL" id="WFN36303.1"/>
    </source>
</evidence>
<dbReference type="InterPro" id="IPR022930">
    <property type="entry name" value="UPF0316"/>
</dbReference>
<feature type="domain" description="DUF5698" evidence="8">
    <location>
        <begin position="28"/>
        <end position="85"/>
    </location>
</feature>
<dbReference type="EMBL" id="CP091092">
    <property type="protein sequence ID" value="WFN36303.1"/>
    <property type="molecule type" value="Genomic_DNA"/>
</dbReference>
<feature type="transmembrane region" description="Helical" evidence="6">
    <location>
        <begin position="40"/>
        <end position="61"/>
    </location>
</feature>
<evidence type="ECO:0000256" key="2">
    <source>
        <dbReference type="ARBA" id="ARBA00022475"/>
    </source>
</evidence>
<keyword evidence="3 6" id="KW-0812">Transmembrane</keyword>
<evidence type="ECO:0000256" key="3">
    <source>
        <dbReference type="ARBA" id="ARBA00022692"/>
    </source>
</evidence>
<dbReference type="Pfam" id="PF18955">
    <property type="entry name" value="DUF5698"/>
    <property type="match status" value="1"/>
</dbReference>
<evidence type="ECO:0000256" key="4">
    <source>
        <dbReference type="ARBA" id="ARBA00022989"/>
    </source>
</evidence>
<evidence type="ECO:0000259" key="7">
    <source>
        <dbReference type="Pfam" id="PF10035"/>
    </source>
</evidence>
<reference evidence="9" key="1">
    <citation type="submission" date="2022-01" db="EMBL/GenBank/DDBJ databases">
        <title>Complete genome of Methanomicrobium antiquum DSM 21220.</title>
        <authorList>
            <person name="Chen S.-C."/>
            <person name="You Y.-T."/>
            <person name="Zhou Y.-Z."/>
            <person name="Lai M.-C."/>
        </authorList>
    </citation>
    <scope>NUCLEOTIDE SEQUENCE</scope>
    <source>
        <strain evidence="9">DSM 21220</strain>
    </source>
</reference>
<organism evidence="9 10">
    <name type="scientific">Methanomicrobium antiquum</name>
    <dbReference type="NCBI Taxonomy" id="487686"/>
    <lineage>
        <taxon>Archaea</taxon>
        <taxon>Methanobacteriati</taxon>
        <taxon>Methanobacteriota</taxon>
        <taxon>Stenosarchaea group</taxon>
        <taxon>Methanomicrobia</taxon>
        <taxon>Methanomicrobiales</taxon>
        <taxon>Methanomicrobiaceae</taxon>
        <taxon>Methanomicrobium</taxon>
    </lineage>
</organism>
<dbReference type="RefSeq" id="WP_278099140.1">
    <property type="nucleotide sequence ID" value="NZ_CP091092.1"/>
</dbReference>
<feature type="transmembrane region" description="Helical" evidence="6">
    <location>
        <begin position="67"/>
        <end position="87"/>
    </location>
</feature>
<comment type="subcellular location">
    <subcellularLocation>
        <location evidence="1 6">Cell membrane</location>
        <topology evidence="1 6">Multi-pass membrane protein</topology>
    </subcellularLocation>
</comment>
<feature type="transmembrane region" description="Helical" evidence="6">
    <location>
        <begin position="6"/>
        <end position="33"/>
    </location>
</feature>
<keyword evidence="4 6" id="KW-1133">Transmembrane helix</keyword>
<evidence type="ECO:0000313" key="10">
    <source>
        <dbReference type="Proteomes" id="UP001218895"/>
    </source>
</evidence>
<dbReference type="HAMAP" id="MF_01515">
    <property type="entry name" value="UPF0316"/>
    <property type="match status" value="1"/>
</dbReference>
<dbReference type="PANTHER" id="PTHR40060">
    <property type="entry name" value="UPF0316 PROTEIN YEBE"/>
    <property type="match status" value="1"/>
</dbReference>
<evidence type="ECO:0000256" key="1">
    <source>
        <dbReference type="ARBA" id="ARBA00004651"/>
    </source>
</evidence>
<dbReference type="GeneID" id="79950563"/>
<gene>
    <name evidence="9" type="ORF">L1994_09155</name>
</gene>
<evidence type="ECO:0000256" key="5">
    <source>
        <dbReference type="ARBA" id="ARBA00023136"/>
    </source>
</evidence>
<dbReference type="CDD" id="cd16381">
    <property type="entry name" value="YitT_C_like_1"/>
    <property type="match status" value="1"/>
</dbReference>
<dbReference type="AlphaFoldDB" id="A0AAF0FKR6"/>
<dbReference type="KEGG" id="manq:L1994_09155"/>
<name>A0AAF0FKR6_9EURY</name>
<dbReference type="InterPro" id="IPR019264">
    <property type="entry name" value="DUF2179"/>
</dbReference>
<proteinExistence type="inferred from homology"/>
<keyword evidence="5 6" id="KW-0472">Membrane</keyword>
<dbReference type="NCBIfam" id="NF003191">
    <property type="entry name" value="PRK04164.1-2"/>
    <property type="match status" value="1"/>
</dbReference>
<sequence length="192" mass="21073">MTDPELFNLVLLPLLIFAARVADVSFGTLRIIFISRGLKYLAPVVGFFEISIWLIAISQVLKDGSPGVSFIAYALGFACGNYVGILIEEKMAMGISVIRIITQYDATLLIDRLKKGGFRTTVIGAKGQHGDVSVIFTVVKRKSIPVALGHVHKYNPHAFYTIEDVKSAGGDMFTSRTVKTKRGFGRFSRKGK</sequence>
<protein>
    <recommendedName>
        <fullName evidence="6">UPF0316 protein L1994_09155</fullName>
    </recommendedName>
</protein>
<dbReference type="GO" id="GO:0005886">
    <property type="term" value="C:plasma membrane"/>
    <property type="evidence" value="ECO:0007669"/>
    <property type="project" value="UniProtKB-SubCell"/>
</dbReference>
<accession>A0AAF0FKR6</accession>
<feature type="domain" description="DUF2179" evidence="7">
    <location>
        <begin position="120"/>
        <end position="168"/>
    </location>
</feature>
<evidence type="ECO:0000259" key="8">
    <source>
        <dbReference type="Pfam" id="PF18955"/>
    </source>
</evidence>
<keyword evidence="2 6" id="KW-1003">Cell membrane</keyword>
<dbReference type="Proteomes" id="UP001218895">
    <property type="component" value="Chromosome"/>
</dbReference>
<dbReference type="PANTHER" id="PTHR40060:SF1">
    <property type="entry name" value="UPF0316 PROTEIN YEBE"/>
    <property type="match status" value="1"/>
</dbReference>
<comment type="similarity">
    <text evidence="6">Belongs to the UPF0316 family.</text>
</comment>